<dbReference type="Proteomes" id="UP000027920">
    <property type="component" value="Unassembled WGS sequence"/>
</dbReference>
<evidence type="ECO:0000313" key="8">
    <source>
        <dbReference type="Proteomes" id="UP000027920"/>
    </source>
</evidence>
<evidence type="ECO:0000256" key="4">
    <source>
        <dbReference type="PROSITE-ProRule" id="PRU00175"/>
    </source>
</evidence>
<dbReference type="VEuPathDB" id="FungiDB:A1O9_13046"/>
<dbReference type="SMART" id="SM00184">
    <property type="entry name" value="RING"/>
    <property type="match status" value="1"/>
</dbReference>
<feature type="region of interest" description="Disordered" evidence="5">
    <location>
        <begin position="219"/>
        <end position="295"/>
    </location>
</feature>
<dbReference type="Gene3D" id="3.30.40.10">
    <property type="entry name" value="Zinc/RING finger domain, C3HC4 (zinc finger)"/>
    <property type="match status" value="1"/>
</dbReference>
<keyword evidence="1" id="KW-0479">Metal-binding</keyword>
<keyword evidence="3" id="KW-0862">Zinc</keyword>
<dbReference type="GO" id="GO:0006301">
    <property type="term" value="P:DNA damage tolerance"/>
    <property type="evidence" value="ECO:0007669"/>
    <property type="project" value="InterPro"/>
</dbReference>
<dbReference type="OrthoDB" id="6105938at2759"/>
<organism evidence="7 8">
    <name type="scientific">Exophiala aquamarina CBS 119918</name>
    <dbReference type="NCBI Taxonomy" id="1182545"/>
    <lineage>
        <taxon>Eukaryota</taxon>
        <taxon>Fungi</taxon>
        <taxon>Dikarya</taxon>
        <taxon>Ascomycota</taxon>
        <taxon>Pezizomycotina</taxon>
        <taxon>Eurotiomycetes</taxon>
        <taxon>Chaetothyriomycetidae</taxon>
        <taxon>Chaetothyriales</taxon>
        <taxon>Herpotrichiellaceae</taxon>
        <taxon>Exophiala</taxon>
    </lineage>
</organism>
<dbReference type="EMBL" id="AMGV01000048">
    <property type="protein sequence ID" value="KEF50897.1"/>
    <property type="molecule type" value="Genomic_DNA"/>
</dbReference>
<evidence type="ECO:0000256" key="5">
    <source>
        <dbReference type="SAM" id="MobiDB-lite"/>
    </source>
</evidence>
<dbReference type="SUPFAM" id="SSF57850">
    <property type="entry name" value="RING/U-box"/>
    <property type="match status" value="1"/>
</dbReference>
<dbReference type="RefSeq" id="XP_013253487.1">
    <property type="nucleotide sequence ID" value="XM_013398033.1"/>
</dbReference>
<accession>A0A072NU56</accession>
<dbReference type="STRING" id="1182545.A0A072NU56"/>
<evidence type="ECO:0000256" key="2">
    <source>
        <dbReference type="ARBA" id="ARBA00022771"/>
    </source>
</evidence>
<dbReference type="InterPro" id="IPR018957">
    <property type="entry name" value="Znf_C3HC4_RING-type"/>
</dbReference>
<dbReference type="InterPro" id="IPR039577">
    <property type="entry name" value="Rad18"/>
</dbReference>
<dbReference type="Pfam" id="PF00097">
    <property type="entry name" value="zf-C3HC4"/>
    <property type="match status" value="1"/>
</dbReference>
<feature type="domain" description="RING-type" evidence="6">
    <location>
        <begin position="25"/>
        <end position="69"/>
    </location>
</feature>
<proteinExistence type="predicted"/>
<evidence type="ECO:0000259" key="6">
    <source>
        <dbReference type="PROSITE" id="PS50089"/>
    </source>
</evidence>
<feature type="compositionally biased region" description="Acidic residues" evidence="5">
    <location>
        <begin position="236"/>
        <end position="256"/>
    </location>
</feature>
<dbReference type="GeneID" id="25287937"/>
<dbReference type="InterPro" id="IPR013083">
    <property type="entry name" value="Znf_RING/FYVE/PHD"/>
</dbReference>
<dbReference type="PANTHER" id="PTHR14134">
    <property type="entry name" value="E3 UBIQUITIN-PROTEIN LIGASE RAD18"/>
    <property type="match status" value="1"/>
</dbReference>
<evidence type="ECO:0000256" key="3">
    <source>
        <dbReference type="ARBA" id="ARBA00022833"/>
    </source>
</evidence>
<evidence type="ECO:0000313" key="7">
    <source>
        <dbReference type="EMBL" id="KEF50897.1"/>
    </source>
</evidence>
<keyword evidence="2 4" id="KW-0863">Zinc-finger</keyword>
<protein>
    <recommendedName>
        <fullName evidence="6">RING-type domain-containing protein</fullName>
    </recommendedName>
</protein>
<dbReference type="GO" id="GO:0006513">
    <property type="term" value="P:protein monoubiquitination"/>
    <property type="evidence" value="ECO:0007669"/>
    <property type="project" value="InterPro"/>
</dbReference>
<reference evidence="7 8" key="1">
    <citation type="submission" date="2013-03" db="EMBL/GenBank/DDBJ databases">
        <title>The Genome Sequence of Exophiala aquamarina CBS 119918.</title>
        <authorList>
            <consortium name="The Broad Institute Genomics Platform"/>
            <person name="Cuomo C."/>
            <person name="de Hoog S."/>
            <person name="Gorbushina A."/>
            <person name="Walker B."/>
            <person name="Young S.K."/>
            <person name="Zeng Q."/>
            <person name="Gargeya S."/>
            <person name="Fitzgerald M."/>
            <person name="Haas B."/>
            <person name="Abouelleil A."/>
            <person name="Allen A.W."/>
            <person name="Alvarado L."/>
            <person name="Arachchi H.M."/>
            <person name="Berlin A.M."/>
            <person name="Chapman S.B."/>
            <person name="Gainer-Dewar J."/>
            <person name="Goldberg J."/>
            <person name="Griggs A."/>
            <person name="Gujja S."/>
            <person name="Hansen M."/>
            <person name="Howarth C."/>
            <person name="Imamovic A."/>
            <person name="Ireland A."/>
            <person name="Larimer J."/>
            <person name="McCowan C."/>
            <person name="Murphy C."/>
            <person name="Pearson M."/>
            <person name="Poon T.W."/>
            <person name="Priest M."/>
            <person name="Roberts A."/>
            <person name="Saif S."/>
            <person name="Shea T."/>
            <person name="Sisk P."/>
            <person name="Sykes S."/>
            <person name="Wortman J."/>
            <person name="Nusbaum C."/>
            <person name="Birren B."/>
        </authorList>
    </citation>
    <scope>NUCLEOTIDE SEQUENCE [LARGE SCALE GENOMIC DNA]</scope>
    <source>
        <strain evidence="7 8">CBS 119918</strain>
    </source>
</reference>
<evidence type="ECO:0000256" key="1">
    <source>
        <dbReference type="ARBA" id="ARBA00022723"/>
    </source>
</evidence>
<dbReference type="GO" id="GO:0061630">
    <property type="term" value="F:ubiquitin protein ligase activity"/>
    <property type="evidence" value="ECO:0007669"/>
    <property type="project" value="InterPro"/>
</dbReference>
<name>A0A072NU56_9EURO</name>
<comment type="caution">
    <text evidence="7">The sequence shown here is derived from an EMBL/GenBank/DDBJ whole genome shotgun (WGS) entry which is preliminary data.</text>
</comment>
<keyword evidence="8" id="KW-1185">Reference proteome</keyword>
<dbReference type="GO" id="GO:0008270">
    <property type="term" value="F:zinc ion binding"/>
    <property type="evidence" value="ECO:0007669"/>
    <property type="project" value="UniProtKB-KW"/>
</dbReference>
<dbReference type="HOGENOM" id="CLU_874456_0_0_1"/>
<dbReference type="AlphaFoldDB" id="A0A072NU56"/>
<dbReference type="InterPro" id="IPR001841">
    <property type="entry name" value="Znf_RING"/>
</dbReference>
<feature type="compositionally biased region" description="Basic residues" evidence="5">
    <location>
        <begin position="266"/>
        <end position="282"/>
    </location>
</feature>
<dbReference type="GO" id="GO:0003697">
    <property type="term" value="F:single-stranded DNA binding"/>
    <property type="evidence" value="ECO:0007669"/>
    <property type="project" value="InterPro"/>
</dbReference>
<sequence>MPSVNGSPPGTFQRHVEDMRNLLYCNICFRPFYEPFILGCGHTRCYSCLASCFSSAPDGRRHRECPDCRAVVTVQPSPNYLLRNVVHMLISRVELLPEDETVEEHRTAAREEADLLGADRTGPGLFRGVFARGDNVPRCPECQGQLEEGECLQCGFRESEPGGEGLSDSNDNISDNTSFATIQEESDGIEIEIERLRQEHGARPSQRIPRTPIRIVISDEDAGTEHGASSGLDGTTDGDSDQDETEDGESLSDESGDAAMQPPRSTARRLQHLQSRRARRPGTARTPFSGRRATRNRLLQGINSRMRELEAFIATGVR</sequence>
<dbReference type="PROSITE" id="PS50089">
    <property type="entry name" value="ZF_RING_2"/>
    <property type="match status" value="1"/>
</dbReference>
<gene>
    <name evidence="7" type="ORF">A1O9_13046</name>
</gene>